<dbReference type="GO" id="GO:0050566">
    <property type="term" value="F:asparaginyl-tRNA synthase (glutamine-hydrolyzing) activity"/>
    <property type="evidence" value="ECO:0007669"/>
    <property type="project" value="RHEA"/>
</dbReference>
<dbReference type="KEGG" id="ncon:LC1Nh_0581"/>
<dbReference type="PROSITE" id="PS01234">
    <property type="entry name" value="GATB"/>
    <property type="match status" value="1"/>
</dbReference>
<dbReference type="EC" id="6.3.5.-" evidence="11"/>
<dbReference type="GO" id="GO:0005524">
    <property type="term" value="F:ATP binding"/>
    <property type="evidence" value="ECO:0007669"/>
    <property type="project" value="UniProtKB-KW"/>
</dbReference>
<evidence type="ECO:0000256" key="1">
    <source>
        <dbReference type="ARBA" id="ARBA00005306"/>
    </source>
</evidence>
<name>A0A5Q0UFV9_9ARCH</name>
<keyword evidence="6 11" id="KW-0067">ATP-binding</keyword>
<comment type="catalytic activity">
    <reaction evidence="10 11">
        <text>L-glutamyl-tRNA(Gln) + L-glutamine + ATP + H2O = L-glutaminyl-tRNA(Gln) + L-glutamate + ADP + phosphate + H(+)</text>
        <dbReference type="Rhea" id="RHEA:17521"/>
        <dbReference type="Rhea" id="RHEA-COMP:9681"/>
        <dbReference type="Rhea" id="RHEA-COMP:9684"/>
        <dbReference type="ChEBI" id="CHEBI:15377"/>
        <dbReference type="ChEBI" id="CHEBI:15378"/>
        <dbReference type="ChEBI" id="CHEBI:29985"/>
        <dbReference type="ChEBI" id="CHEBI:30616"/>
        <dbReference type="ChEBI" id="CHEBI:43474"/>
        <dbReference type="ChEBI" id="CHEBI:58359"/>
        <dbReference type="ChEBI" id="CHEBI:78520"/>
        <dbReference type="ChEBI" id="CHEBI:78521"/>
        <dbReference type="ChEBI" id="CHEBI:456216"/>
    </reaction>
</comment>
<dbReference type="InterPro" id="IPR042114">
    <property type="entry name" value="GatB_C_1"/>
</dbReference>
<dbReference type="Gene3D" id="1.10.150.380">
    <property type="entry name" value="GatB domain, N-terminal subdomain"/>
    <property type="match status" value="1"/>
</dbReference>
<comment type="function">
    <text evidence="8 11">Allows the formation of correctly charged Asn-tRNA(Asn) or Gln-tRNA(Gln) through the transamidation of misacylated Asp-tRNA(Asn) or Glu-tRNA(Gln) in organisms which lack either or both of asparaginyl-tRNA or glutaminyl-tRNA synthetases. The reaction takes place in the presence of glutamine and ATP through an activated phospho-Asp-tRNA(Asn) or phospho-Glu-tRNA(Gln).</text>
</comment>
<comment type="subunit">
    <text evidence="2 11">Heterotrimer of A, B and C subunits.</text>
</comment>
<keyword evidence="14" id="KW-1185">Reference proteome</keyword>
<evidence type="ECO:0000256" key="2">
    <source>
        <dbReference type="ARBA" id="ARBA00011123"/>
    </source>
</evidence>
<sequence>MSEEETDVMIGLETHIQLDTETKLFCGCPNEEAEEPNTHVCPTCLGHPGSKPRLNKKVLEHAVKTSQALQCDVNEEVFFSRKTYFYPDLSKDYQITQYEVPVAEDGEVEIKVGDEKKDIGITRLHIEEDPAKTRHKGGDIGNSDYTLVDYNRSGTPLLEIVTEPDFTSPKEARAYLQQLAQMLEYLEIYYPESNFALKSDANISIDGGQRVEVKNITGTAGIEKALSYEISRQKQLKKRGREVSQQTRSYNQNQEITEKLREKETEEDYGYIFDPDLTTQELDEEFREKLRAEIPELPHEKFKRFKEEYGLKDKLVEALVSVPEMADDFERLAEEFDTNLAASWMVGELKKVLNYNEVSYDEVNVESGAPDFLYVGLRVVLSHLEAGEFNQRKAEKYLRDFVEQGLDPEKEFSIDDPKADNIDLGLNLKDYKKSGDDEITEFVKEAIDENPDAVEDYNSGDEEAVNFLVGQVMSISQGKADPKTAREKILEELE</sequence>
<dbReference type="PANTHER" id="PTHR11659:SF0">
    <property type="entry name" value="GLUTAMYL-TRNA(GLN) AMIDOTRANSFERASE SUBUNIT B, MITOCHONDRIAL"/>
    <property type="match status" value="1"/>
</dbReference>
<keyword evidence="4 11" id="KW-0436">Ligase</keyword>
<evidence type="ECO:0000313" key="14">
    <source>
        <dbReference type="Proteomes" id="UP000377803"/>
    </source>
</evidence>
<keyword evidence="5 11" id="KW-0547">Nucleotide-binding</keyword>
<dbReference type="RefSeq" id="WP_153550217.1">
    <property type="nucleotide sequence ID" value="NZ_CP040089.1"/>
</dbReference>
<dbReference type="InterPro" id="IPR017958">
    <property type="entry name" value="Gln-tRNA_amidoTrfase_suB_CS"/>
</dbReference>
<dbReference type="PANTHER" id="PTHR11659">
    <property type="entry name" value="GLUTAMYL-TRNA GLN AMIDOTRANSFERASE SUBUNIT B MITOCHONDRIAL AND PROKARYOTIC PET112-RELATED"/>
    <property type="match status" value="1"/>
</dbReference>
<dbReference type="InterPro" id="IPR018027">
    <property type="entry name" value="Asn/Gln_amidotransferase"/>
</dbReference>
<dbReference type="Proteomes" id="UP000377803">
    <property type="component" value="Chromosome"/>
</dbReference>
<keyword evidence="7 11" id="KW-0648">Protein biosynthesis</keyword>
<dbReference type="GO" id="GO:0016740">
    <property type="term" value="F:transferase activity"/>
    <property type="evidence" value="ECO:0007669"/>
    <property type="project" value="UniProtKB-KW"/>
</dbReference>
<reference evidence="14" key="1">
    <citation type="submission" date="2019-05" db="EMBL/GenBank/DDBJ databases">
        <title>Candidatus Nanohalobium constans, a novel model system to study the DPANN nano-sized archaea: genomic and physiological characterization of a nanoarchaeon co-cultured with its chitinotrophic host.</title>
        <authorList>
            <person name="La Cono V."/>
            <person name="Arcadi E."/>
            <person name="Crisafi F."/>
            <person name="Denaro R."/>
            <person name="La Spada G."/>
            <person name="Messina E."/>
            <person name="Smedile F."/>
            <person name="Toshchakov S.V."/>
            <person name="Shevchenko M.A."/>
            <person name="Golyshin P.N."/>
            <person name="Golyshina O.V."/>
            <person name="Ferrer M."/>
            <person name="Rohde M."/>
            <person name="Mushegian A."/>
            <person name="Sorokin D.Y."/>
            <person name="Giuliano L."/>
            <person name="Yakimov M.M."/>
        </authorList>
    </citation>
    <scope>NUCLEOTIDE SEQUENCE [LARGE SCALE GENOMIC DNA]</scope>
    <source>
        <strain evidence="14">LC1Nh</strain>
    </source>
</reference>
<dbReference type="NCBIfam" id="NF004012">
    <property type="entry name" value="PRK05477.1-2"/>
    <property type="match status" value="1"/>
</dbReference>
<dbReference type="GO" id="GO:0070681">
    <property type="term" value="P:glutaminyl-tRNAGln biosynthesis via transamidation"/>
    <property type="evidence" value="ECO:0007669"/>
    <property type="project" value="TreeGrafter"/>
</dbReference>
<dbReference type="InterPro" id="IPR006075">
    <property type="entry name" value="Asn/Gln-tRNA_Trfase_suB/E_cat"/>
</dbReference>
<accession>A0A5Q0UFV9</accession>
<evidence type="ECO:0000256" key="3">
    <source>
        <dbReference type="ARBA" id="ARBA00016923"/>
    </source>
</evidence>
<dbReference type="Gene3D" id="1.10.10.410">
    <property type="match status" value="1"/>
</dbReference>
<evidence type="ECO:0000256" key="7">
    <source>
        <dbReference type="ARBA" id="ARBA00022917"/>
    </source>
</evidence>
<dbReference type="Pfam" id="PF02934">
    <property type="entry name" value="GatB_N"/>
    <property type="match status" value="1"/>
</dbReference>
<evidence type="ECO:0000256" key="8">
    <source>
        <dbReference type="ARBA" id="ARBA00024799"/>
    </source>
</evidence>
<dbReference type="SUPFAM" id="SSF89095">
    <property type="entry name" value="GatB/YqeY motif"/>
    <property type="match status" value="2"/>
</dbReference>
<dbReference type="InterPro" id="IPR003789">
    <property type="entry name" value="Asn/Gln_tRNA_amidoTrase-B-like"/>
</dbReference>
<dbReference type="InterPro" id="IPR023168">
    <property type="entry name" value="GatB_Yqey_C_2"/>
</dbReference>
<comment type="catalytic activity">
    <reaction evidence="9 11">
        <text>L-aspartyl-tRNA(Asn) + L-glutamine + ATP + H2O = L-asparaginyl-tRNA(Asn) + L-glutamate + ADP + phosphate + 2 H(+)</text>
        <dbReference type="Rhea" id="RHEA:14513"/>
        <dbReference type="Rhea" id="RHEA-COMP:9674"/>
        <dbReference type="Rhea" id="RHEA-COMP:9677"/>
        <dbReference type="ChEBI" id="CHEBI:15377"/>
        <dbReference type="ChEBI" id="CHEBI:15378"/>
        <dbReference type="ChEBI" id="CHEBI:29985"/>
        <dbReference type="ChEBI" id="CHEBI:30616"/>
        <dbReference type="ChEBI" id="CHEBI:43474"/>
        <dbReference type="ChEBI" id="CHEBI:58359"/>
        <dbReference type="ChEBI" id="CHEBI:78515"/>
        <dbReference type="ChEBI" id="CHEBI:78516"/>
        <dbReference type="ChEBI" id="CHEBI:456216"/>
    </reaction>
</comment>
<dbReference type="FunFam" id="1.10.10.410:FF:000001">
    <property type="entry name" value="Aspartyl/glutamyl-tRNA(Asn/Gln) amidotransferase subunit B"/>
    <property type="match status" value="1"/>
</dbReference>
<dbReference type="InterPro" id="IPR014746">
    <property type="entry name" value="Gln_synth/guanido_kin_cat_dom"/>
</dbReference>
<evidence type="ECO:0000313" key="13">
    <source>
        <dbReference type="EMBL" id="QGA80477.1"/>
    </source>
</evidence>
<dbReference type="InterPro" id="IPR017959">
    <property type="entry name" value="Asn/Gln-tRNA_amidoTrfase_suB/E"/>
</dbReference>
<dbReference type="OrthoDB" id="52755at2157"/>
<evidence type="ECO:0000256" key="6">
    <source>
        <dbReference type="ARBA" id="ARBA00022840"/>
    </source>
</evidence>
<evidence type="ECO:0000256" key="5">
    <source>
        <dbReference type="ARBA" id="ARBA00022741"/>
    </source>
</evidence>
<dbReference type="GO" id="GO:0006412">
    <property type="term" value="P:translation"/>
    <property type="evidence" value="ECO:0007669"/>
    <property type="project" value="UniProtKB-UniRule"/>
</dbReference>
<dbReference type="EMBL" id="CP040089">
    <property type="protein sequence ID" value="QGA80477.1"/>
    <property type="molecule type" value="Genomic_DNA"/>
</dbReference>
<dbReference type="NCBIfam" id="TIGR00133">
    <property type="entry name" value="gatB"/>
    <property type="match status" value="1"/>
</dbReference>
<keyword evidence="13" id="KW-0808">Transferase</keyword>
<evidence type="ECO:0000256" key="4">
    <source>
        <dbReference type="ARBA" id="ARBA00022598"/>
    </source>
</evidence>
<gene>
    <name evidence="11 13" type="primary">gatB</name>
    <name evidence="13" type="ORF">LC1Nh_0581</name>
</gene>
<proteinExistence type="inferred from homology"/>
<evidence type="ECO:0000259" key="12">
    <source>
        <dbReference type="SMART" id="SM00845"/>
    </source>
</evidence>
<dbReference type="HAMAP" id="MF_00121">
    <property type="entry name" value="GatB"/>
    <property type="match status" value="1"/>
</dbReference>
<feature type="domain" description="Asn/Gln amidotransferase" evidence="12">
    <location>
        <begin position="327"/>
        <end position="493"/>
    </location>
</feature>
<protein>
    <recommendedName>
        <fullName evidence="3 11">Aspartyl/glutamyl-tRNA(Asn/Gln) amidotransferase subunit B</fullName>
        <shortName evidence="11">Asp/Glu-ADT subunit B</shortName>
        <ecNumber evidence="11">6.3.5.-</ecNumber>
    </recommendedName>
</protein>
<dbReference type="SUPFAM" id="SSF55931">
    <property type="entry name" value="Glutamine synthetase/guanido kinase"/>
    <property type="match status" value="1"/>
</dbReference>
<dbReference type="SMART" id="SM00845">
    <property type="entry name" value="GatB_Yqey"/>
    <property type="match status" value="1"/>
</dbReference>
<organism evidence="13 14">
    <name type="scientific">Candidatus Nanohalobium constans</name>
    <dbReference type="NCBI Taxonomy" id="2565781"/>
    <lineage>
        <taxon>Archaea</taxon>
        <taxon>Candidatus Nanohalarchaeota</taxon>
        <taxon>Candidatus Nanohalobia</taxon>
        <taxon>Candidatus Nanohalobiales</taxon>
        <taxon>Candidatus Nanohalobiaceae</taxon>
        <taxon>Candidatus Nanohalobium</taxon>
    </lineage>
</organism>
<dbReference type="Pfam" id="PF02637">
    <property type="entry name" value="GatB_Yqey"/>
    <property type="match status" value="1"/>
</dbReference>
<dbReference type="GO" id="GO:0050567">
    <property type="term" value="F:glutaminyl-tRNA synthase (glutamine-hydrolyzing) activity"/>
    <property type="evidence" value="ECO:0007669"/>
    <property type="project" value="UniProtKB-UniRule"/>
</dbReference>
<evidence type="ECO:0000256" key="9">
    <source>
        <dbReference type="ARBA" id="ARBA00047380"/>
    </source>
</evidence>
<evidence type="ECO:0000256" key="10">
    <source>
        <dbReference type="ARBA" id="ARBA00047913"/>
    </source>
</evidence>
<comment type="similarity">
    <text evidence="1 11">Belongs to the GatB/GatE family. GatB subfamily.</text>
</comment>
<dbReference type="AlphaFoldDB" id="A0A5Q0UFV9"/>
<evidence type="ECO:0000256" key="11">
    <source>
        <dbReference type="HAMAP-Rule" id="MF_00121"/>
    </source>
</evidence>
<dbReference type="NCBIfam" id="NF004014">
    <property type="entry name" value="PRK05477.1-4"/>
    <property type="match status" value="1"/>
</dbReference>
<dbReference type="InterPro" id="IPR004413">
    <property type="entry name" value="GatB"/>
</dbReference>
<dbReference type="GeneID" id="42364966"/>